<keyword evidence="2" id="KW-1003">Cell membrane</keyword>
<dbReference type="InterPro" id="IPR050250">
    <property type="entry name" value="Macrolide_Exporter_MacB"/>
</dbReference>
<reference evidence="11" key="1">
    <citation type="journal article" date="2019" name="Int. J. Syst. Evol. Microbiol.">
        <title>The Global Catalogue of Microorganisms (GCM) 10K type strain sequencing project: providing services to taxonomists for standard genome sequencing and annotation.</title>
        <authorList>
            <consortium name="The Broad Institute Genomics Platform"/>
            <consortium name="The Broad Institute Genome Sequencing Center for Infectious Disease"/>
            <person name="Wu L."/>
            <person name="Ma J."/>
        </authorList>
    </citation>
    <scope>NUCLEOTIDE SEQUENCE [LARGE SCALE GENOMIC DNA]</scope>
    <source>
        <strain evidence="11">JCM 19125</strain>
    </source>
</reference>
<keyword evidence="11" id="KW-1185">Reference proteome</keyword>
<evidence type="ECO:0000313" key="10">
    <source>
        <dbReference type="EMBL" id="GAA4896460.1"/>
    </source>
</evidence>
<dbReference type="Pfam" id="PF02687">
    <property type="entry name" value="FtsX"/>
    <property type="match status" value="1"/>
</dbReference>
<dbReference type="InterPro" id="IPR025857">
    <property type="entry name" value="MacB_PCD"/>
</dbReference>
<feature type="transmembrane region" description="Helical" evidence="7">
    <location>
        <begin position="412"/>
        <end position="434"/>
    </location>
</feature>
<dbReference type="PANTHER" id="PTHR30572:SF4">
    <property type="entry name" value="ABC TRANSPORTER PERMEASE YTRF"/>
    <property type="match status" value="1"/>
</dbReference>
<comment type="subcellular location">
    <subcellularLocation>
        <location evidence="1">Cell membrane</location>
        <topology evidence="1">Multi-pass membrane protein</topology>
    </subcellularLocation>
</comment>
<evidence type="ECO:0000313" key="11">
    <source>
        <dbReference type="Proteomes" id="UP001501521"/>
    </source>
</evidence>
<sequence length="451" mass="48182">MRWTDLLATSFASLRQRLFRTSLTVLGVLIGTTAVIVMVSLGVGLSSGFTAQFENINLRQVSVSGPPPQEQAAPGTPTKMNDAMRAHLATVPGATAVWPVYLADLEISAGSAKQFFQVQGLPAEAFQEMDLPLEWGELPQEGSFGLLLGDMLDQQFWDPVSGMPLELDFQTQTLFGTLTQWGDYGPVPIDGAPPAGEDPTAPQAPPKRHILPVVGELRNDRGEGQWGPYSGMVWADLDAMITWLQKALPGKALPNQPATSDGKPLGKEFIYTEFRVLTDSPEQAEEVLNALRDMGYQAYAEVEWIRQAQQQALMIQAVFGGIGFISLLVAAIGIANTMMMSVYERTKEIGIMKVMGAALGDIRRMFLIEASTIGFFGGLMGLLLSLVASGVLNATLGAQFSAEGGPGSLSVIPAWLMVGAVGFATLIGTVAGVLPAQRAMKLSPLAAIRAE</sequence>
<evidence type="ECO:0000256" key="3">
    <source>
        <dbReference type="ARBA" id="ARBA00022692"/>
    </source>
</evidence>
<feature type="transmembrane region" description="Helical" evidence="7">
    <location>
        <begin position="373"/>
        <end position="392"/>
    </location>
</feature>
<evidence type="ECO:0000256" key="2">
    <source>
        <dbReference type="ARBA" id="ARBA00022475"/>
    </source>
</evidence>
<name>A0ABP9F8C8_9ACTN</name>
<evidence type="ECO:0000256" key="4">
    <source>
        <dbReference type="ARBA" id="ARBA00022989"/>
    </source>
</evidence>
<feature type="domain" description="ABC3 transporter permease C-terminal" evidence="8">
    <location>
        <begin position="322"/>
        <end position="444"/>
    </location>
</feature>
<evidence type="ECO:0000259" key="9">
    <source>
        <dbReference type="Pfam" id="PF12704"/>
    </source>
</evidence>
<keyword evidence="3 7" id="KW-0812">Transmembrane</keyword>
<evidence type="ECO:0000256" key="6">
    <source>
        <dbReference type="ARBA" id="ARBA00038076"/>
    </source>
</evidence>
<gene>
    <name evidence="10" type="ORF">GCM10025789_12760</name>
</gene>
<feature type="transmembrane region" description="Helical" evidence="7">
    <location>
        <begin position="313"/>
        <end position="335"/>
    </location>
</feature>
<evidence type="ECO:0000256" key="1">
    <source>
        <dbReference type="ARBA" id="ARBA00004651"/>
    </source>
</evidence>
<dbReference type="RefSeq" id="WP_345580658.1">
    <property type="nucleotide sequence ID" value="NZ_BAABLV010000020.1"/>
</dbReference>
<keyword evidence="4 7" id="KW-1133">Transmembrane helix</keyword>
<evidence type="ECO:0000256" key="7">
    <source>
        <dbReference type="SAM" id="Phobius"/>
    </source>
</evidence>
<evidence type="ECO:0000259" key="8">
    <source>
        <dbReference type="Pfam" id="PF02687"/>
    </source>
</evidence>
<evidence type="ECO:0000256" key="5">
    <source>
        <dbReference type="ARBA" id="ARBA00023136"/>
    </source>
</evidence>
<protein>
    <submittedName>
        <fullName evidence="10">ABC transporter permease</fullName>
    </submittedName>
</protein>
<feature type="domain" description="MacB-like periplasmic core" evidence="9">
    <location>
        <begin position="21"/>
        <end position="170"/>
    </location>
</feature>
<dbReference type="InterPro" id="IPR003838">
    <property type="entry name" value="ABC3_permease_C"/>
</dbReference>
<keyword evidence="5 7" id="KW-0472">Membrane</keyword>
<accession>A0ABP9F8C8</accession>
<comment type="caution">
    <text evidence="10">The sequence shown here is derived from an EMBL/GenBank/DDBJ whole genome shotgun (WGS) entry which is preliminary data.</text>
</comment>
<comment type="similarity">
    <text evidence="6">Belongs to the ABC-4 integral membrane protein family.</text>
</comment>
<dbReference type="Proteomes" id="UP001501521">
    <property type="component" value="Unassembled WGS sequence"/>
</dbReference>
<dbReference type="Pfam" id="PF12704">
    <property type="entry name" value="MacB_PCD"/>
    <property type="match status" value="1"/>
</dbReference>
<organism evidence="10 11">
    <name type="scientific">Tessaracoccus lubricantis</name>
    <dbReference type="NCBI Taxonomy" id="545543"/>
    <lineage>
        <taxon>Bacteria</taxon>
        <taxon>Bacillati</taxon>
        <taxon>Actinomycetota</taxon>
        <taxon>Actinomycetes</taxon>
        <taxon>Propionibacteriales</taxon>
        <taxon>Propionibacteriaceae</taxon>
        <taxon>Tessaracoccus</taxon>
    </lineage>
</organism>
<dbReference type="EMBL" id="BAABLV010000020">
    <property type="protein sequence ID" value="GAA4896460.1"/>
    <property type="molecule type" value="Genomic_DNA"/>
</dbReference>
<proteinExistence type="inferred from homology"/>
<feature type="transmembrane region" description="Helical" evidence="7">
    <location>
        <begin position="21"/>
        <end position="45"/>
    </location>
</feature>
<dbReference type="PANTHER" id="PTHR30572">
    <property type="entry name" value="MEMBRANE COMPONENT OF TRANSPORTER-RELATED"/>
    <property type="match status" value="1"/>
</dbReference>